<dbReference type="AlphaFoldDB" id="A0A1G8GVX6"/>
<dbReference type="PROSITE" id="PS50930">
    <property type="entry name" value="HTH_LYTTR"/>
    <property type="match status" value="1"/>
</dbReference>
<dbReference type="Proteomes" id="UP000199163">
    <property type="component" value="Unassembled WGS sequence"/>
</dbReference>
<evidence type="ECO:0000313" key="2">
    <source>
        <dbReference type="EMBL" id="SDH98566.1"/>
    </source>
</evidence>
<feature type="domain" description="HTH LytTR-type" evidence="1">
    <location>
        <begin position="111"/>
        <end position="215"/>
    </location>
</feature>
<reference evidence="3" key="1">
    <citation type="submission" date="2016-10" db="EMBL/GenBank/DDBJ databases">
        <authorList>
            <person name="Varghese N."/>
            <person name="Submissions S."/>
        </authorList>
    </citation>
    <scope>NUCLEOTIDE SEQUENCE [LARGE SCALE GENOMIC DNA]</scope>
    <source>
        <strain evidence="3">DSM 21632</strain>
    </source>
</reference>
<dbReference type="EMBL" id="FNDK01000017">
    <property type="protein sequence ID" value="SDH98566.1"/>
    <property type="molecule type" value="Genomic_DNA"/>
</dbReference>
<keyword evidence="3" id="KW-1185">Reference proteome</keyword>
<name>A0A1G8GVX6_9BACI</name>
<dbReference type="SMART" id="SM00850">
    <property type="entry name" value="LytTR"/>
    <property type="match status" value="1"/>
</dbReference>
<proteinExistence type="predicted"/>
<dbReference type="Gene3D" id="2.40.50.40">
    <property type="match status" value="1"/>
</dbReference>
<accession>A0A1G8GVX6</accession>
<dbReference type="InterPro" id="IPR007492">
    <property type="entry name" value="LytTR_DNA-bd_dom"/>
</dbReference>
<evidence type="ECO:0000259" key="1">
    <source>
        <dbReference type="PROSITE" id="PS50930"/>
    </source>
</evidence>
<sequence length="215" mass="24813">MNFSVSALMEGFEELFPKETSFAVADSKRFIYYKPSSKIDLQIKPGDEIKEDTVTYKALSVQQKISEHIHSKVFGIPYYGTSVPILNNGNPQGCITAILSTEQLRFLADYLTVRIGECWKPVPHKEIMFLEAQNRKTWVQSERGTGTNKFKLSELEYILPNDLFFRCHRSYIININYIAEIQPDSHSTFLLIMKDKSKVPVSQTYAKHFRKLLAF</sequence>
<organism evidence="2 3">
    <name type="scientific">Alteribacillus persepolensis</name>
    <dbReference type="NCBI Taxonomy" id="568899"/>
    <lineage>
        <taxon>Bacteria</taxon>
        <taxon>Bacillati</taxon>
        <taxon>Bacillota</taxon>
        <taxon>Bacilli</taxon>
        <taxon>Bacillales</taxon>
        <taxon>Bacillaceae</taxon>
        <taxon>Alteribacillus</taxon>
    </lineage>
</organism>
<dbReference type="Gene3D" id="2.20.25.10">
    <property type="match status" value="1"/>
</dbReference>
<dbReference type="Pfam" id="PF04397">
    <property type="entry name" value="LytTR"/>
    <property type="match status" value="1"/>
</dbReference>
<evidence type="ECO:0000313" key="3">
    <source>
        <dbReference type="Proteomes" id="UP000199163"/>
    </source>
</evidence>
<protein>
    <submittedName>
        <fullName evidence="2">Transcriptional regulator, LytTR family</fullName>
    </submittedName>
</protein>
<dbReference type="STRING" id="568899.SAMN05192534_11735"/>
<dbReference type="GO" id="GO:0003677">
    <property type="term" value="F:DNA binding"/>
    <property type="evidence" value="ECO:0007669"/>
    <property type="project" value="InterPro"/>
</dbReference>
<dbReference type="GO" id="GO:0000156">
    <property type="term" value="F:phosphorelay response regulator activity"/>
    <property type="evidence" value="ECO:0007669"/>
    <property type="project" value="InterPro"/>
</dbReference>
<dbReference type="PANTHER" id="PTHR37299:SF4">
    <property type="entry name" value="TRANSCRIPTIONAL REGULATOR"/>
    <property type="match status" value="1"/>
</dbReference>
<dbReference type="InterPro" id="IPR046947">
    <property type="entry name" value="LytR-like"/>
</dbReference>
<gene>
    <name evidence="2" type="ORF">SAMN05192534_11735</name>
</gene>
<dbReference type="PANTHER" id="PTHR37299">
    <property type="entry name" value="TRANSCRIPTIONAL REGULATOR-RELATED"/>
    <property type="match status" value="1"/>
</dbReference>